<reference evidence="1" key="1">
    <citation type="submission" date="2020-04" db="EMBL/GenBank/DDBJ databases">
        <authorList>
            <person name="Alioto T."/>
            <person name="Alioto T."/>
            <person name="Gomez Garrido J."/>
        </authorList>
    </citation>
    <scope>NUCLEOTIDE SEQUENCE</scope>
    <source>
        <strain evidence="1">A484AB</strain>
    </source>
</reference>
<gene>
    <name evidence="1" type="ORF">PACLA_8A013784</name>
</gene>
<comment type="caution">
    <text evidence="1">The sequence shown here is derived from an EMBL/GenBank/DDBJ whole genome shotgun (WGS) entry which is preliminary data.</text>
</comment>
<evidence type="ECO:0000313" key="2">
    <source>
        <dbReference type="Proteomes" id="UP001152795"/>
    </source>
</evidence>
<protein>
    <submittedName>
        <fullName evidence="1">Uncharacterized protein</fullName>
    </submittedName>
</protein>
<accession>A0A6S7IAV6</accession>
<evidence type="ECO:0000313" key="1">
    <source>
        <dbReference type="EMBL" id="CAB4014876.1"/>
    </source>
</evidence>
<organism evidence="1 2">
    <name type="scientific">Paramuricea clavata</name>
    <name type="common">Red gorgonian</name>
    <name type="synonym">Violescent sea-whip</name>
    <dbReference type="NCBI Taxonomy" id="317549"/>
    <lineage>
        <taxon>Eukaryota</taxon>
        <taxon>Metazoa</taxon>
        <taxon>Cnidaria</taxon>
        <taxon>Anthozoa</taxon>
        <taxon>Octocorallia</taxon>
        <taxon>Malacalcyonacea</taxon>
        <taxon>Plexauridae</taxon>
        <taxon>Paramuricea</taxon>
    </lineage>
</organism>
<keyword evidence="2" id="KW-1185">Reference proteome</keyword>
<name>A0A6S7IAV6_PARCT</name>
<sequence length="147" mass="17153">MEVEKHYTPRVAKQKALSTVVTGNKKKHKSEQQQSPKKYCFEEKIRYYVHKIKSWYQVIATGLSLADPRHEDGSSAARYLHKTCMNDFTVVEILEVMSLLPYLCPYYRFSAYHEYARFRCVCSGEENCTPVGSDFKLFCKRTCDESP</sequence>
<dbReference type="AlphaFoldDB" id="A0A6S7IAV6"/>
<dbReference type="Proteomes" id="UP001152795">
    <property type="component" value="Unassembled WGS sequence"/>
</dbReference>
<dbReference type="EMBL" id="CACRXK020008485">
    <property type="protein sequence ID" value="CAB4014876.1"/>
    <property type="molecule type" value="Genomic_DNA"/>
</dbReference>
<proteinExistence type="predicted"/>